<reference evidence="1" key="2">
    <citation type="journal article" date="2015" name="Data Brief">
        <title>Shoot transcriptome of the giant reed, Arundo donax.</title>
        <authorList>
            <person name="Barrero R.A."/>
            <person name="Guerrero F.D."/>
            <person name="Moolhuijzen P."/>
            <person name="Goolsby J.A."/>
            <person name="Tidwell J."/>
            <person name="Bellgard S.E."/>
            <person name="Bellgard M.I."/>
        </authorList>
    </citation>
    <scope>NUCLEOTIDE SEQUENCE</scope>
    <source>
        <tissue evidence="1">Shoot tissue taken approximately 20 cm above the soil surface</tissue>
    </source>
</reference>
<dbReference type="EMBL" id="GBRH01227556">
    <property type="protein sequence ID" value="JAD70339.1"/>
    <property type="molecule type" value="Transcribed_RNA"/>
</dbReference>
<proteinExistence type="predicted"/>
<organism evidence="1">
    <name type="scientific">Arundo donax</name>
    <name type="common">Giant reed</name>
    <name type="synonym">Donax arundinaceus</name>
    <dbReference type="NCBI Taxonomy" id="35708"/>
    <lineage>
        <taxon>Eukaryota</taxon>
        <taxon>Viridiplantae</taxon>
        <taxon>Streptophyta</taxon>
        <taxon>Embryophyta</taxon>
        <taxon>Tracheophyta</taxon>
        <taxon>Spermatophyta</taxon>
        <taxon>Magnoliopsida</taxon>
        <taxon>Liliopsida</taxon>
        <taxon>Poales</taxon>
        <taxon>Poaceae</taxon>
        <taxon>PACMAD clade</taxon>
        <taxon>Arundinoideae</taxon>
        <taxon>Arundineae</taxon>
        <taxon>Arundo</taxon>
    </lineage>
</organism>
<protein>
    <submittedName>
        <fullName evidence="1">Uncharacterized protein</fullName>
    </submittedName>
</protein>
<reference evidence="1" key="1">
    <citation type="submission" date="2014-09" db="EMBL/GenBank/DDBJ databases">
        <authorList>
            <person name="Magalhaes I.L.F."/>
            <person name="Oliveira U."/>
            <person name="Santos F.R."/>
            <person name="Vidigal T.H.D.A."/>
            <person name="Brescovit A.D."/>
            <person name="Santos A.J."/>
        </authorList>
    </citation>
    <scope>NUCLEOTIDE SEQUENCE</scope>
    <source>
        <tissue evidence="1">Shoot tissue taken approximately 20 cm above the soil surface</tissue>
    </source>
</reference>
<evidence type="ECO:0000313" key="1">
    <source>
        <dbReference type="EMBL" id="JAD70339.1"/>
    </source>
</evidence>
<accession>A0A0A9TC32</accession>
<sequence>MLIKFLDELVFK</sequence>
<name>A0A0A9TC32_ARUDO</name>